<proteinExistence type="predicted"/>
<dbReference type="EMBL" id="KF900925">
    <property type="protein sequence ID" value="AIF11718.1"/>
    <property type="molecule type" value="Genomic_DNA"/>
</dbReference>
<dbReference type="AlphaFoldDB" id="A0A075HCX5"/>
<reference evidence="1" key="1">
    <citation type="journal article" date="2014" name="Genome Biol. Evol.">
        <title>Pangenome evidence for extensive interdomain horizontal transfer affecting lineage core and shell genes in uncultured planktonic thaumarchaeota and euryarchaeota.</title>
        <authorList>
            <person name="Deschamps P."/>
            <person name="Zivanovic Y."/>
            <person name="Moreira D."/>
            <person name="Rodriguez-Valera F."/>
            <person name="Lopez-Garcia P."/>
        </authorList>
    </citation>
    <scope>NUCLEOTIDE SEQUENCE</scope>
</reference>
<accession>A0A075HCX5</accession>
<evidence type="ECO:0000313" key="1">
    <source>
        <dbReference type="EMBL" id="AIF11718.1"/>
    </source>
</evidence>
<name>A0A075HCX5_9ARCH</name>
<sequence length="199" mass="22788">MAVITLDSKAYYKITKILKDHNFSFLSLTPNEKIPSFVNLVITTELEKHLALKTRYITLEELSNSKIQGYIILSKLSNLSCKNIIIGIDPGYRTGLIVYNDDKEIYASVCRSINQVKRTVKDVSEYFEESEIVIKIGKGDKHNSHYIAKTIRSFVNDNTKIEIVDEFGTSNQKTKPNKRSSRDIRAAKIIAFRQGKPYY</sequence>
<organism evidence="1">
    <name type="scientific">uncultured marine thaumarchaeote KM3_53_E01</name>
    <dbReference type="NCBI Taxonomy" id="1456183"/>
    <lineage>
        <taxon>Archaea</taxon>
        <taxon>Nitrososphaerota</taxon>
        <taxon>environmental samples</taxon>
    </lineage>
</organism>
<protein>
    <submittedName>
        <fullName evidence="1">Uncharacterized protein</fullName>
    </submittedName>
</protein>